<evidence type="ECO:0000313" key="1">
    <source>
        <dbReference type="EMBL" id="KAJ2977412.1"/>
    </source>
</evidence>
<dbReference type="Proteomes" id="UP001143910">
    <property type="component" value="Unassembled WGS sequence"/>
</dbReference>
<proteinExistence type="predicted"/>
<comment type="caution">
    <text evidence="1">The sequence shown here is derived from an EMBL/GenBank/DDBJ whole genome shotgun (WGS) entry which is preliminary data.</text>
</comment>
<accession>A0ACC1NDQ7</accession>
<evidence type="ECO:0000313" key="2">
    <source>
        <dbReference type="Proteomes" id="UP001143910"/>
    </source>
</evidence>
<protein>
    <submittedName>
        <fullName evidence="1">Uncharacterized protein</fullName>
    </submittedName>
</protein>
<organism evidence="1 2">
    <name type="scientific">Zarea fungicola</name>
    <dbReference type="NCBI Taxonomy" id="93591"/>
    <lineage>
        <taxon>Eukaryota</taxon>
        <taxon>Fungi</taxon>
        <taxon>Dikarya</taxon>
        <taxon>Ascomycota</taxon>
        <taxon>Pezizomycotina</taxon>
        <taxon>Sordariomycetes</taxon>
        <taxon>Hypocreomycetidae</taxon>
        <taxon>Hypocreales</taxon>
        <taxon>Cordycipitaceae</taxon>
        <taxon>Zarea</taxon>
    </lineage>
</organism>
<dbReference type="EMBL" id="JANJQO010000474">
    <property type="protein sequence ID" value="KAJ2977412.1"/>
    <property type="molecule type" value="Genomic_DNA"/>
</dbReference>
<name>A0ACC1NDQ7_9HYPO</name>
<gene>
    <name evidence="1" type="ORF">NQ176_g4388</name>
</gene>
<keyword evidence="2" id="KW-1185">Reference proteome</keyword>
<reference evidence="1" key="1">
    <citation type="submission" date="2022-08" db="EMBL/GenBank/DDBJ databases">
        <title>Genome Sequence of Lecanicillium fungicola.</title>
        <authorList>
            <person name="Buettner E."/>
        </authorList>
    </citation>
    <scope>NUCLEOTIDE SEQUENCE</scope>
    <source>
        <strain evidence="1">Babe33</strain>
    </source>
</reference>
<sequence>MKVIIVGGGIAGLAVAIGLRRAGHTVKVFERSTFSREVGAAINVCPNASRILLNWGFDPHKSRLVTAQEQKVMVGKTLKTVVKLDCSQFSEIYGSAFFFAHRVDLHSELLRLATQSENPVEVVLDSEVKSYDPNGSVTLMDGSIHAADLIVAADGVHSIAAKIIDDGSPAIPTGQSAFRFLIPTEVIRENPSAASLLEDGVMKILTGTDERRLVWYPCANGTIQNFVGIHPSINQGKKEDWDLTATTSDVVAQYKDFHPTILSIIRKATSIKRWPLLYREPMPRWAKGRLVLVGDAAHPMLPHQGQGGAQAIEDAGALYTIFNGLVGQITYQDISDRLKIFETVRINRASAIQVFSNAGQDEAERVYERAKPFMATGQHIPTTPAEYIEHNFGYDVIKEAEAWCHRYAKAGSLMEQRPDWIDAASDSWNINKE</sequence>